<feature type="signal peptide" evidence="2">
    <location>
        <begin position="1"/>
        <end position="26"/>
    </location>
</feature>
<evidence type="ECO:0000259" key="3">
    <source>
        <dbReference type="Pfam" id="PF25917"/>
    </source>
</evidence>
<dbReference type="PANTHER" id="PTHR30158">
    <property type="entry name" value="ACRA/E-RELATED COMPONENT OF DRUG EFFLUX TRANSPORTER"/>
    <property type="match status" value="1"/>
</dbReference>
<organism evidence="4 5">
    <name type="scientific">Aliiruegeria lutimaris</name>
    <dbReference type="NCBI Taxonomy" id="571298"/>
    <lineage>
        <taxon>Bacteria</taxon>
        <taxon>Pseudomonadati</taxon>
        <taxon>Pseudomonadota</taxon>
        <taxon>Alphaproteobacteria</taxon>
        <taxon>Rhodobacterales</taxon>
        <taxon>Roseobacteraceae</taxon>
        <taxon>Aliiruegeria</taxon>
    </lineage>
</organism>
<keyword evidence="2" id="KW-0732">Signal</keyword>
<dbReference type="GO" id="GO:0005886">
    <property type="term" value="C:plasma membrane"/>
    <property type="evidence" value="ECO:0007669"/>
    <property type="project" value="TreeGrafter"/>
</dbReference>
<dbReference type="AlphaFoldDB" id="A0A1G9F891"/>
<dbReference type="Gene3D" id="1.10.287.470">
    <property type="entry name" value="Helix hairpin bin"/>
    <property type="match status" value="1"/>
</dbReference>
<keyword evidence="5" id="KW-1185">Reference proteome</keyword>
<dbReference type="Pfam" id="PF25917">
    <property type="entry name" value="BSH_RND"/>
    <property type="match status" value="1"/>
</dbReference>
<comment type="similarity">
    <text evidence="1">Belongs to the membrane fusion protein (MFP) (TC 8.A.1) family.</text>
</comment>
<dbReference type="GO" id="GO:0022857">
    <property type="term" value="F:transmembrane transporter activity"/>
    <property type="evidence" value="ECO:0007669"/>
    <property type="project" value="InterPro"/>
</dbReference>
<feature type="chain" id="PRO_5011632561" evidence="2">
    <location>
        <begin position="27"/>
        <end position="288"/>
    </location>
</feature>
<protein>
    <submittedName>
        <fullName evidence="4">Membrane fusion protein, multidrug efflux system</fullName>
    </submittedName>
</protein>
<name>A0A1G9F891_9RHOB</name>
<dbReference type="GO" id="GO:0030313">
    <property type="term" value="C:cell envelope"/>
    <property type="evidence" value="ECO:0007669"/>
    <property type="project" value="UniProtKB-SubCell"/>
</dbReference>
<feature type="domain" description="Multidrug resistance protein MdtA-like barrel-sandwich hybrid" evidence="3">
    <location>
        <begin position="54"/>
        <end position="186"/>
    </location>
</feature>
<dbReference type="InterPro" id="IPR058625">
    <property type="entry name" value="MdtA-like_BSH"/>
</dbReference>
<reference evidence="4 5" key="1">
    <citation type="submission" date="2016-10" db="EMBL/GenBank/DDBJ databases">
        <authorList>
            <person name="de Groot N.N."/>
        </authorList>
    </citation>
    <scope>NUCLEOTIDE SEQUENCE [LARGE SCALE GENOMIC DNA]</scope>
    <source>
        <strain evidence="4 5">DSM 25294</strain>
    </source>
</reference>
<dbReference type="SUPFAM" id="SSF111369">
    <property type="entry name" value="HlyD-like secretion proteins"/>
    <property type="match status" value="1"/>
</dbReference>
<sequence length="288" mass="30532">MIPSNPFRTLLLTATFAFLSSTAAIAAAPDGTGSFETMLEELAFEGRVEVGDRAVVSNSVNGTLSKVLFTPGEYVEEGQPLLELSPTVYRLKVRAAEADVTRKTVELEMAVADLFRTSTLHERGRTTEIARADADHALRLATANLSAAEAALEIARTELGATVITAPISGYIDGVAYSAGSYVKAETGVVLTEITQLDPVLVSFSHPYESLLELHGAAPDRLGNLLDSLEVNITLPTGERLDQPGRLVATGNALNAEDSSLTIWAEVPNPETFLIPGLPVAVDVTVAE</sequence>
<dbReference type="NCBIfam" id="TIGR01730">
    <property type="entry name" value="RND_mfp"/>
    <property type="match status" value="1"/>
</dbReference>
<dbReference type="STRING" id="571298.SAMN04488026_105612"/>
<evidence type="ECO:0000256" key="2">
    <source>
        <dbReference type="SAM" id="SignalP"/>
    </source>
</evidence>
<proteinExistence type="inferred from homology"/>
<accession>A0A1G9F891</accession>
<dbReference type="Gene3D" id="2.40.50.100">
    <property type="match status" value="1"/>
</dbReference>
<dbReference type="RefSeq" id="WP_170844664.1">
    <property type="nucleotide sequence ID" value="NZ_FNEK01000056.1"/>
</dbReference>
<dbReference type="Proteomes" id="UP000199382">
    <property type="component" value="Unassembled WGS sequence"/>
</dbReference>
<dbReference type="InterPro" id="IPR006143">
    <property type="entry name" value="RND_pump_MFP"/>
</dbReference>
<dbReference type="GO" id="GO:0046677">
    <property type="term" value="P:response to antibiotic"/>
    <property type="evidence" value="ECO:0007669"/>
    <property type="project" value="TreeGrafter"/>
</dbReference>
<evidence type="ECO:0000313" key="5">
    <source>
        <dbReference type="Proteomes" id="UP000199382"/>
    </source>
</evidence>
<evidence type="ECO:0000313" key="4">
    <source>
        <dbReference type="EMBL" id="SDK84627.1"/>
    </source>
</evidence>
<dbReference type="EMBL" id="FNEK01000056">
    <property type="protein sequence ID" value="SDK84627.1"/>
    <property type="molecule type" value="Genomic_DNA"/>
</dbReference>
<gene>
    <name evidence="4" type="ORF">SAMN04488026_105612</name>
</gene>
<dbReference type="Gene3D" id="2.40.30.170">
    <property type="match status" value="1"/>
</dbReference>
<evidence type="ECO:0000256" key="1">
    <source>
        <dbReference type="ARBA" id="ARBA00009477"/>
    </source>
</evidence>